<proteinExistence type="predicted"/>
<dbReference type="Proteomes" id="UP000450676">
    <property type="component" value="Unassembled WGS sequence"/>
</dbReference>
<dbReference type="RefSeq" id="WP_161074809.1">
    <property type="nucleotide sequence ID" value="NZ_WWCU01000039.1"/>
</dbReference>
<accession>A0A7X4HFX9</accession>
<reference evidence="2 3" key="1">
    <citation type="submission" date="2019-12" db="EMBL/GenBank/DDBJ databases">
        <title>Novel species isolated from a subtropical stream in China.</title>
        <authorList>
            <person name="Lu H."/>
        </authorList>
    </citation>
    <scope>NUCLEOTIDE SEQUENCE [LARGE SCALE GENOMIC DNA]</scope>
    <source>
        <strain evidence="2 3">FT127W</strain>
    </source>
</reference>
<sequence length="173" mass="17893">MSDQFVAEIRMFSGNFAPTGWAMCNGQLLPISQNTALFSLLGTTYGGDGRTTFALPDLTQRIPIHPGQGPGLSERFLGEAGGEAAVTLTISQLPGHSHAMQASSAAATLNAPGGNLLAKPVVPSPPYHDPVSLAAMPPGLIGTVGTGVPHNNLQPFLVVNFIIALQGIFPPRS</sequence>
<dbReference type="EMBL" id="WWCU01000039">
    <property type="protein sequence ID" value="MYN10521.1"/>
    <property type="molecule type" value="Genomic_DNA"/>
</dbReference>
<name>A0A7X4HFX9_9BURK</name>
<organism evidence="2 3">
    <name type="scientific">Pseudoduganella aquatica</name>
    <dbReference type="NCBI Taxonomy" id="2660641"/>
    <lineage>
        <taxon>Bacteria</taxon>
        <taxon>Pseudomonadati</taxon>
        <taxon>Pseudomonadota</taxon>
        <taxon>Betaproteobacteria</taxon>
        <taxon>Burkholderiales</taxon>
        <taxon>Oxalobacteraceae</taxon>
        <taxon>Telluria group</taxon>
        <taxon>Pseudoduganella</taxon>
    </lineage>
</organism>
<dbReference type="InterPro" id="IPR011083">
    <property type="entry name" value="Phage_tail_collar_dom"/>
</dbReference>
<comment type="caution">
    <text evidence="2">The sequence shown here is derived from an EMBL/GenBank/DDBJ whole genome shotgun (WGS) entry which is preliminary data.</text>
</comment>
<dbReference type="Pfam" id="PF07484">
    <property type="entry name" value="Collar"/>
    <property type="match status" value="1"/>
</dbReference>
<dbReference type="AlphaFoldDB" id="A0A7X4HFX9"/>
<keyword evidence="3" id="KW-1185">Reference proteome</keyword>
<protein>
    <submittedName>
        <fullName evidence="2">Phage tail protein</fullName>
    </submittedName>
</protein>
<dbReference type="InterPro" id="IPR037053">
    <property type="entry name" value="Phage_tail_collar_dom_sf"/>
</dbReference>
<evidence type="ECO:0000313" key="3">
    <source>
        <dbReference type="Proteomes" id="UP000450676"/>
    </source>
</evidence>
<gene>
    <name evidence="2" type="ORF">GTP77_24690</name>
</gene>
<dbReference type="Gene3D" id="3.90.1340.10">
    <property type="entry name" value="Phage tail collar domain"/>
    <property type="match status" value="1"/>
</dbReference>
<evidence type="ECO:0000259" key="1">
    <source>
        <dbReference type="Pfam" id="PF07484"/>
    </source>
</evidence>
<dbReference type="SUPFAM" id="SSF88874">
    <property type="entry name" value="Receptor-binding domain of short tail fibre protein gp12"/>
    <property type="match status" value="1"/>
</dbReference>
<evidence type="ECO:0000313" key="2">
    <source>
        <dbReference type="EMBL" id="MYN10521.1"/>
    </source>
</evidence>
<feature type="domain" description="Phage tail collar" evidence="1">
    <location>
        <begin position="8"/>
        <end position="63"/>
    </location>
</feature>